<comment type="caution">
    <text evidence="1">The sequence shown here is derived from an EMBL/GenBank/DDBJ whole genome shotgun (WGS) entry which is preliminary data.</text>
</comment>
<evidence type="ECO:0000313" key="1">
    <source>
        <dbReference type="EMBL" id="KAI0068586.1"/>
    </source>
</evidence>
<gene>
    <name evidence="1" type="ORF">BV25DRAFT_1817458</name>
</gene>
<keyword evidence="2" id="KW-1185">Reference proteome</keyword>
<evidence type="ECO:0000313" key="2">
    <source>
        <dbReference type="Proteomes" id="UP000814140"/>
    </source>
</evidence>
<organism evidence="1 2">
    <name type="scientific">Artomyces pyxidatus</name>
    <dbReference type="NCBI Taxonomy" id="48021"/>
    <lineage>
        <taxon>Eukaryota</taxon>
        <taxon>Fungi</taxon>
        <taxon>Dikarya</taxon>
        <taxon>Basidiomycota</taxon>
        <taxon>Agaricomycotina</taxon>
        <taxon>Agaricomycetes</taxon>
        <taxon>Russulales</taxon>
        <taxon>Auriscalpiaceae</taxon>
        <taxon>Artomyces</taxon>
    </lineage>
</organism>
<dbReference type="EMBL" id="MU277187">
    <property type="protein sequence ID" value="KAI0068586.1"/>
    <property type="molecule type" value="Genomic_DNA"/>
</dbReference>
<dbReference type="Proteomes" id="UP000814140">
    <property type="component" value="Unassembled WGS sequence"/>
</dbReference>
<reference evidence="1" key="1">
    <citation type="submission" date="2021-03" db="EMBL/GenBank/DDBJ databases">
        <authorList>
            <consortium name="DOE Joint Genome Institute"/>
            <person name="Ahrendt S."/>
            <person name="Looney B.P."/>
            <person name="Miyauchi S."/>
            <person name="Morin E."/>
            <person name="Drula E."/>
            <person name="Courty P.E."/>
            <person name="Chicoki N."/>
            <person name="Fauchery L."/>
            <person name="Kohler A."/>
            <person name="Kuo A."/>
            <person name="Labutti K."/>
            <person name="Pangilinan J."/>
            <person name="Lipzen A."/>
            <person name="Riley R."/>
            <person name="Andreopoulos W."/>
            <person name="He G."/>
            <person name="Johnson J."/>
            <person name="Barry K.W."/>
            <person name="Grigoriev I.V."/>
            <person name="Nagy L."/>
            <person name="Hibbett D."/>
            <person name="Henrissat B."/>
            <person name="Matheny P.B."/>
            <person name="Labbe J."/>
            <person name="Martin F."/>
        </authorList>
    </citation>
    <scope>NUCLEOTIDE SEQUENCE</scope>
    <source>
        <strain evidence="1">HHB10654</strain>
    </source>
</reference>
<sequence length="347" mass="38961">MTTQPYALAPDAITTGPILVEGLLQALCQGVICAQAVRYSENTLDDTRRMMAFVGTLVTLSCLQTFVTVYKLWLVLVYHKHWSTSPLSWSDLFLNGLICTVCETFLVRRCWKVTEKNKWVLLGLGFIAGTTFIANVYLAIAIGLGAKHTVENNDPLKTNHYFNTVFSFNYWIVGSLVLDLTVTSILMVWLWKSKTGLGYLDKALKHIIGITWESAAIPFVSMVIAVSLYHTKPARDRHLVMFFILMTGKFYILGLFRTINSRGKLRERMKSNFDPARRSLSEWQWDQEPISVTVDSIPNSDDTAVSSAIPPTMAQYALPETQITPPPKSIMADQLSIRALSPHCSNV</sequence>
<proteinExistence type="predicted"/>
<protein>
    <submittedName>
        <fullName evidence="1">Uncharacterized protein</fullName>
    </submittedName>
</protein>
<name>A0ACB8TJM0_9AGAM</name>
<accession>A0ACB8TJM0</accession>
<reference evidence="1" key="2">
    <citation type="journal article" date="2022" name="New Phytol.">
        <title>Evolutionary transition to the ectomycorrhizal habit in the genomes of a hyperdiverse lineage of mushroom-forming fungi.</title>
        <authorList>
            <person name="Looney B."/>
            <person name="Miyauchi S."/>
            <person name="Morin E."/>
            <person name="Drula E."/>
            <person name="Courty P.E."/>
            <person name="Kohler A."/>
            <person name="Kuo A."/>
            <person name="LaButti K."/>
            <person name="Pangilinan J."/>
            <person name="Lipzen A."/>
            <person name="Riley R."/>
            <person name="Andreopoulos W."/>
            <person name="He G."/>
            <person name="Johnson J."/>
            <person name="Nolan M."/>
            <person name="Tritt A."/>
            <person name="Barry K.W."/>
            <person name="Grigoriev I.V."/>
            <person name="Nagy L.G."/>
            <person name="Hibbett D."/>
            <person name="Henrissat B."/>
            <person name="Matheny P.B."/>
            <person name="Labbe J."/>
            <person name="Martin F.M."/>
        </authorList>
    </citation>
    <scope>NUCLEOTIDE SEQUENCE</scope>
    <source>
        <strain evidence="1">HHB10654</strain>
    </source>
</reference>